<comment type="similarity">
    <text evidence="3 8">Belongs to the LTA synthase family.</text>
</comment>
<evidence type="ECO:0000256" key="1">
    <source>
        <dbReference type="ARBA" id="ARBA00004651"/>
    </source>
</evidence>
<dbReference type="SUPFAM" id="SSF53649">
    <property type="entry name" value="Alkaline phosphatase-like"/>
    <property type="match status" value="1"/>
</dbReference>
<evidence type="ECO:0000313" key="11">
    <source>
        <dbReference type="EMBL" id="MFD0871115.1"/>
    </source>
</evidence>
<dbReference type="PANTHER" id="PTHR47371:SF3">
    <property type="entry name" value="PHOSPHOGLYCEROL TRANSFERASE I"/>
    <property type="match status" value="1"/>
</dbReference>
<evidence type="ECO:0000256" key="4">
    <source>
        <dbReference type="ARBA" id="ARBA00022475"/>
    </source>
</evidence>
<keyword evidence="4 8" id="KW-1003">Cell membrane</keyword>
<dbReference type="GO" id="GO:0016740">
    <property type="term" value="F:transferase activity"/>
    <property type="evidence" value="ECO:0007669"/>
    <property type="project" value="UniProtKB-KW"/>
</dbReference>
<evidence type="ECO:0000256" key="3">
    <source>
        <dbReference type="ARBA" id="ARBA00009983"/>
    </source>
</evidence>
<comment type="pathway">
    <text evidence="2">Cell wall biogenesis; lipoteichoic acid biosynthesis.</text>
</comment>
<keyword evidence="11" id="KW-0808">Transferase</keyword>
<evidence type="ECO:0000256" key="6">
    <source>
        <dbReference type="ARBA" id="ARBA00022989"/>
    </source>
</evidence>
<evidence type="ECO:0000256" key="8">
    <source>
        <dbReference type="PIRNR" id="PIRNR005091"/>
    </source>
</evidence>
<dbReference type="InterPro" id="IPR050448">
    <property type="entry name" value="OpgB/LTA_synthase_biosynth"/>
</dbReference>
<dbReference type="Proteomes" id="UP001597120">
    <property type="component" value="Unassembled WGS sequence"/>
</dbReference>
<accession>A0ABW3DGB6</accession>
<gene>
    <name evidence="11" type="ORF">ACFQ03_18400</name>
</gene>
<evidence type="ECO:0000259" key="10">
    <source>
        <dbReference type="Pfam" id="PF00884"/>
    </source>
</evidence>
<feature type="domain" description="Sulfatase N-terminal" evidence="10">
    <location>
        <begin position="234"/>
        <end position="526"/>
    </location>
</feature>
<feature type="transmembrane region" description="Helical" evidence="9">
    <location>
        <begin position="147"/>
        <end position="168"/>
    </location>
</feature>
<dbReference type="EMBL" id="JBHTIU010000074">
    <property type="protein sequence ID" value="MFD0871115.1"/>
    <property type="molecule type" value="Genomic_DNA"/>
</dbReference>
<dbReference type="EC" id="2.7.8.-" evidence="11"/>
<keyword evidence="7 8" id="KW-0472">Membrane</keyword>
<evidence type="ECO:0000313" key="12">
    <source>
        <dbReference type="Proteomes" id="UP001597120"/>
    </source>
</evidence>
<protein>
    <submittedName>
        <fullName evidence="11">LTA synthase family protein</fullName>
        <ecNumber evidence="11">2.7.8.-</ecNumber>
    </submittedName>
</protein>
<proteinExistence type="inferred from homology"/>
<comment type="caution">
    <text evidence="11">The sequence shown here is derived from an EMBL/GenBank/DDBJ whole genome shotgun (WGS) entry which is preliminary data.</text>
</comment>
<feature type="transmembrane region" description="Helical" evidence="9">
    <location>
        <begin position="116"/>
        <end position="135"/>
    </location>
</feature>
<keyword evidence="12" id="KW-1185">Reference proteome</keyword>
<keyword evidence="5 9" id="KW-0812">Transmembrane</keyword>
<dbReference type="PANTHER" id="PTHR47371">
    <property type="entry name" value="LIPOTEICHOIC ACID SYNTHASE"/>
    <property type="match status" value="1"/>
</dbReference>
<dbReference type="InterPro" id="IPR012160">
    <property type="entry name" value="LtaS-like"/>
</dbReference>
<dbReference type="CDD" id="cd16015">
    <property type="entry name" value="LTA_synthase"/>
    <property type="match status" value="1"/>
</dbReference>
<evidence type="ECO:0000256" key="2">
    <source>
        <dbReference type="ARBA" id="ARBA00004936"/>
    </source>
</evidence>
<organism evidence="11 12">
    <name type="scientific">Paenibacillus residui</name>
    <dbReference type="NCBI Taxonomy" id="629724"/>
    <lineage>
        <taxon>Bacteria</taxon>
        <taxon>Bacillati</taxon>
        <taxon>Bacillota</taxon>
        <taxon>Bacilli</taxon>
        <taxon>Bacillales</taxon>
        <taxon>Paenibacillaceae</taxon>
        <taxon>Paenibacillus</taxon>
    </lineage>
</organism>
<evidence type="ECO:0000256" key="7">
    <source>
        <dbReference type="ARBA" id="ARBA00023136"/>
    </source>
</evidence>
<sequence length="620" mass="71049">MNSSRFRWSEPFVVFSFLMVLKINLAWFVIFGAANVIPFLVVSIPSVWVLFGLIEWLAVKRKLLFYMLANLITTSIYFAAIMYYKYYGVIVNYKALQQAKQVVQVKASVFDLMHPHYLLIYLDIVILLGVFLWSKKSRTWGKTQSPIARKGIPVILSVSLLTCLMTVWSNRGIANELKQAEQMGILNYQVYTVFANMRKEEPIPVDLDTIRELKNIEWKEDEDRVYWKAAEDKHLIVVQLESFQNFLIGLTVNGQEVTPVLNRLVEQSLYFPKVYQQVGQGNTSDSEYMSNTSFYIPAGGAASEVIGHKEIPSLPKLLKEKGYRSATFHTNSVNFWNRMEMYPALGFDQYYDREFFGDEDPIAFAASDEVLYNKAAAEIADLVREGDRLYAQVISMSNHHPFELPEDKHRIEIPDKYKETLVGNYLQAASYADYALGLFIDRLEEEAVRSQSVIVMYGDHMGLPIYSLDGPEREYMEELLGKPYEYVDMLNIPLLIYAPEIVEPGVVDHLGGHVDIMPTIANLMGVSLKDHIHFGQDLINYTSNLLPERYYLPSGSYISDDFIFIPGVGVEDGEVYPLAGYEETASVQERDYERALRLLELSDSYLQQLPDRDRGEQADE</sequence>
<evidence type="ECO:0000256" key="9">
    <source>
        <dbReference type="SAM" id="Phobius"/>
    </source>
</evidence>
<feature type="transmembrane region" description="Helical" evidence="9">
    <location>
        <begin position="63"/>
        <end position="84"/>
    </location>
</feature>
<dbReference type="Gene3D" id="3.40.720.10">
    <property type="entry name" value="Alkaline Phosphatase, subunit A"/>
    <property type="match status" value="1"/>
</dbReference>
<dbReference type="Pfam" id="PF00884">
    <property type="entry name" value="Sulfatase"/>
    <property type="match status" value="1"/>
</dbReference>
<dbReference type="PIRSF" id="PIRSF005091">
    <property type="entry name" value="Mmb_sulf_HI1246"/>
    <property type="match status" value="1"/>
</dbReference>
<dbReference type="InterPro" id="IPR017850">
    <property type="entry name" value="Alkaline_phosphatase_core_sf"/>
</dbReference>
<name>A0ABW3DGB6_9BACL</name>
<dbReference type="Gene3D" id="3.30.1120.170">
    <property type="match status" value="1"/>
</dbReference>
<feature type="transmembrane region" description="Helical" evidence="9">
    <location>
        <begin position="36"/>
        <end position="56"/>
    </location>
</feature>
<evidence type="ECO:0000256" key="5">
    <source>
        <dbReference type="ARBA" id="ARBA00022692"/>
    </source>
</evidence>
<reference evidence="12" key="1">
    <citation type="journal article" date="2019" name="Int. J. Syst. Evol. Microbiol.">
        <title>The Global Catalogue of Microorganisms (GCM) 10K type strain sequencing project: providing services to taxonomists for standard genome sequencing and annotation.</title>
        <authorList>
            <consortium name="The Broad Institute Genomics Platform"/>
            <consortium name="The Broad Institute Genome Sequencing Center for Infectious Disease"/>
            <person name="Wu L."/>
            <person name="Ma J."/>
        </authorList>
    </citation>
    <scope>NUCLEOTIDE SEQUENCE [LARGE SCALE GENOMIC DNA]</scope>
    <source>
        <strain evidence="12">CCUG 57263</strain>
    </source>
</reference>
<dbReference type="RefSeq" id="WP_379290021.1">
    <property type="nucleotide sequence ID" value="NZ_JBHTIU010000074.1"/>
</dbReference>
<comment type="subcellular location">
    <subcellularLocation>
        <location evidence="1">Cell membrane</location>
        <topology evidence="1">Multi-pass membrane protein</topology>
    </subcellularLocation>
</comment>
<feature type="transmembrane region" description="Helical" evidence="9">
    <location>
        <begin position="12"/>
        <end position="30"/>
    </location>
</feature>
<keyword evidence="6 9" id="KW-1133">Transmembrane helix</keyword>
<dbReference type="InterPro" id="IPR000917">
    <property type="entry name" value="Sulfatase_N"/>
</dbReference>